<evidence type="ECO:0000256" key="1">
    <source>
        <dbReference type="ARBA" id="ARBA00022741"/>
    </source>
</evidence>
<dbReference type="Gene3D" id="3.40.50.300">
    <property type="entry name" value="P-loop containing nucleotide triphosphate hydrolases"/>
    <property type="match status" value="2"/>
</dbReference>
<feature type="compositionally biased region" description="Basic and acidic residues" evidence="6">
    <location>
        <begin position="82"/>
        <end position="95"/>
    </location>
</feature>
<sequence>MGKSDDSRQRRKNKLKGRKQNDSLKVSTRVAAIIAAKKRRKTGKRTQCQGMCYSLPTPEDPFNERYANEETNKIKEKKQKPAKTDRGRETEKKKTDMANVRRGKYLGVDKDQMIDGVQQDDDMNITKMKAHLARKNGKNGNSFETQECPSKFLILCLNSIQNALRHDRGSFTDVDKPFFVDTWGVEFWKCFSLGKDMVDASGACSTAEQIAWIASTAADTIARKEKEGLSIPIPFLLFLVASKEKGSMVRSVCKPLKALGIHSVSLHAGASVDHQIQGLKSCEPEFLVSTPERLLELLSLKAVDIAGISLLVVDGLHSSADKGIQPEIIDSIRKHIHGTPQTLIFTDGLHNDSIPAVNSLLPQTGRRVDEHSTSSEDGSNLLAAFKLNGYYDLGMEEIYKAAGNEDVSNNAGAVKHYRNAAKILSEAMSMPLPSCNNFSEQAKVNFLREKISEKQGQVLNRLLELIGRTGAESIKKLPTVTIILYIYQGQTGAVLRTASSPKQVASQNLSGPSGHNSTITSDIKKIMARKPVQDNGDDGKLVEMIESEILGRIPSDKWEDIAGLEMAKNTLKEMVILPMARKDLYFGLRTPSKGLLLFGPPGTGKTMLAKAVASESKATFFNITPSSLTSNWVGEGEKLVRTLFMVANSRKPSVIFIDEIDSILSARTSRENEASRRLKSEFLVQFDGVASKSDDLVVIGGDLWRLAKETEELDVSGLKYEDFKSAMNRTKPSINISKLEELEKWNKNFGCNRD</sequence>
<keyword evidence="9" id="KW-1185">Reference proteome</keyword>
<keyword evidence="1" id="KW-0547">Nucleotide-binding</keyword>
<dbReference type="InterPro" id="IPR011545">
    <property type="entry name" value="DEAD/DEAH_box_helicase_dom"/>
</dbReference>
<evidence type="ECO:0000256" key="4">
    <source>
        <dbReference type="ARBA" id="ARBA00036378"/>
    </source>
</evidence>
<dbReference type="Pfam" id="PF09336">
    <property type="entry name" value="Vps4_C"/>
    <property type="match status" value="1"/>
</dbReference>
<dbReference type="FunFam" id="3.40.50.300:FF:002850">
    <property type="entry name" value="Katanin p60 ATPase-containing subunit A-like 2"/>
    <property type="match status" value="1"/>
</dbReference>
<dbReference type="EMBL" id="JAUIZM010000010">
    <property type="protein sequence ID" value="KAK1362568.1"/>
    <property type="molecule type" value="Genomic_DNA"/>
</dbReference>
<dbReference type="Pfam" id="PF00270">
    <property type="entry name" value="DEAD"/>
    <property type="match status" value="1"/>
</dbReference>
<dbReference type="GO" id="GO:0015630">
    <property type="term" value="C:microtubule cytoskeleton"/>
    <property type="evidence" value="ECO:0007669"/>
    <property type="project" value="TreeGrafter"/>
</dbReference>
<dbReference type="Proteomes" id="UP001237642">
    <property type="component" value="Unassembled WGS sequence"/>
</dbReference>
<evidence type="ECO:0000259" key="7">
    <source>
        <dbReference type="SMART" id="SM00382"/>
    </source>
</evidence>
<dbReference type="SUPFAM" id="SSF52540">
    <property type="entry name" value="P-loop containing nucleoside triphosphate hydrolases"/>
    <property type="match status" value="2"/>
</dbReference>
<keyword evidence="2" id="KW-0067">ATP-binding</keyword>
<organism evidence="8 9">
    <name type="scientific">Heracleum sosnowskyi</name>
    <dbReference type="NCBI Taxonomy" id="360622"/>
    <lineage>
        <taxon>Eukaryota</taxon>
        <taxon>Viridiplantae</taxon>
        <taxon>Streptophyta</taxon>
        <taxon>Embryophyta</taxon>
        <taxon>Tracheophyta</taxon>
        <taxon>Spermatophyta</taxon>
        <taxon>Magnoliopsida</taxon>
        <taxon>eudicotyledons</taxon>
        <taxon>Gunneridae</taxon>
        <taxon>Pentapetalae</taxon>
        <taxon>asterids</taxon>
        <taxon>campanulids</taxon>
        <taxon>Apiales</taxon>
        <taxon>Apiaceae</taxon>
        <taxon>Apioideae</taxon>
        <taxon>apioid superclade</taxon>
        <taxon>Tordylieae</taxon>
        <taxon>Tordyliinae</taxon>
        <taxon>Heracleum</taxon>
    </lineage>
</organism>
<dbReference type="GO" id="GO:0003676">
    <property type="term" value="F:nucleic acid binding"/>
    <property type="evidence" value="ECO:0007669"/>
    <property type="project" value="InterPro"/>
</dbReference>
<gene>
    <name evidence="8" type="ORF">POM88_047042</name>
</gene>
<dbReference type="GO" id="GO:0008568">
    <property type="term" value="F:microtubule severing ATPase activity"/>
    <property type="evidence" value="ECO:0007669"/>
    <property type="project" value="UniProtKB-EC"/>
</dbReference>
<reference evidence="8" key="1">
    <citation type="submission" date="2023-02" db="EMBL/GenBank/DDBJ databases">
        <title>Genome of toxic invasive species Heracleum sosnowskyi carries increased number of genes despite the absence of recent whole-genome duplications.</title>
        <authorList>
            <person name="Schelkunov M."/>
            <person name="Shtratnikova V."/>
            <person name="Makarenko M."/>
            <person name="Klepikova A."/>
            <person name="Omelchenko D."/>
            <person name="Novikova G."/>
            <person name="Obukhova E."/>
            <person name="Bogdanov V."/>
            <person name="Penin A."/>
            <person name="Logacheva M."/>
        </authorList>
    </citation>
    <scope>NUCLEOTIDE SEQUENCE</scope>
    <source>
        <strain evidence="8">Hsosn_3</strain>
        <tissue evidence="8">Leaf</tissue>
    </source>
</reference>
<accession>A0AAD8M826</accession>
<dbReference type="PANTHER" id="PTHR23074:SF86">
    <property type="entry name" value="SPASTIN"/>
    <property type="match status" value="1"/>
</dbReference>
<evidence type="ECO:0000256" key="2">
    <source>
        <dbReference type="ARBA" id="ARBA00022840"/>
    </source>
</evidence>
<evidence type="ECO:0000313" key="8">
    <source>
        <dbReference type="EMBL" id="KAK1362568.1"/>
    </source>
</evidence>
<dbReference type="InterPro" id="IPR050304">
    <property type="entry name" value="MT-severing_AAA_ATPase"/>
</dbReference>
<dbReference type="GO" id="GO:0016887">
    <property type="term" value="F:ATP hydrolysis activity"/>
    <property type="evidence" value="ECO:0007669"/>
    <property type="project" value="InterPro"/>
</dbReference>
<evidence type="ECO:0000256" key="5">
    <source>
        <dbReference type="ARBA" id="ARBA00038871"/>
    </source>
</evidence>
<dbReference type="EC" id="5.6.1.1" evidence="5"/>
<dbReference type="GO" id="GO:0005524">
    <property type="term" value="F:ATP binding"/>
    <property type="evidence" value="ECO:0007669"/>
    <property type="project" value="UniProtKB-KW"/>
</dbReference>
<feature type="compositionally biased region" description="Basic and acidic residues" evidence="6">
    <location>
        <begin position="62"/>
        <end position="74"/>
    </location>
</feature>
<dbReference type="InterPro" id="IPR003959">
    <property type="entry name" value="ATPase_AAA_core"/>
</dbReference>
<comment type="caution">
    <text evidence="8">The sequence shown here is derived from an EMBL/GenBank/DDBJ whole genome shotgun (WGS) entry which is preliminary data.</text>
</comment>
<feature type="compositionally biased region" description="Basic residues" evidence="6">
    <location>
        <begin position="9"/>
        <end position="18"/>
    </location>
</feature>
<evidence type="ECO:0000313" key="9">
    <source>
        <dbReference type="Proteomes" id="UP001237642"/>
    </source>
</evidence>
<dbReference type="InterPro" id="IPR027417">
    <property type="entry name" value="P-loop_NTPase"/>
</dbReference>
<protein>
    <recommendedName>
        <fullName evidence="5">microtubule-severing ATPase</fullName>
        <ecNumber evidence="5">5.6.1.1</ecNumber>
    </recommendedName>
</protein>
<reference evidence="8" key="2">
    <citation type="submission" date="2023-05" db="EMBL/GenBank/DDBJ databases">
        <authorList>
            <person name="Schelkunov M.I."/>
        </authorList>
    </citation>
    <scope>NUCLEOTIDE SEQUENCE</scope>
    <source>
        <strain evidence="8">Hsosn_3</strain>
        <tissue evidence="8">Leaf</tissue>
    </source>
</reference>
<proteinExistence type="predicted"/>
<dbReference type="InterPro" id="IPR003593">
    <property type="entry name" value="AAA+_ATPase"/>
</dbReference>
<comment type="catalytic activity">
    <reaction evidence="4">
        <text>n ATP + n H2O + a microtubule = n ADP + n phosphate + (n+1) alpha/beta tubulin heterodimers.</text>
        <dbReference type="EC" id="5.6.1.1"/>
    </reaction>
</comment>
<dbReference type="PANTHER" id="PTHR23074">
    <property type="entry name" value="AAA DOMAIN-CONTAINING"/>
    <property type="match status" value="1"/>
</dbReference>
<name>A0AAD8M826_9APIA</name>
<dbReference type="SMART" id="SM00382">
    <property type="entry name" value="AAA"/>
    <property type="match status" value="1"/>
</dbReference>
<dbReference type="InterPro" id="IPR015415">
    <property type="entry name" value="Spast_Vps4_C"/>
</dbReference>
<evidence type="ECO:0000256" key="3">
    <source>
        <dbReference type="ARBA" id="ARBA00023136"/>
    </source>
</evidence>
<feature type="region of interest" description="Disordered" evidence="6">
    <location>
        <begin position="1"/>
        <end position="95"/>
    </location>
</feature>
<evidence type="ECO:0000256" key="6">
    <source>
        <dbReference type="SAM" id="MobiDB-lite"/>
    </source>
</evidence>
<feature type="domain" description="AAA+ ATPase" evidence="7">
    <location>
        <begin position="591"/>
        <end position="740"/>
    </location>
</feature>
<keyword evidence="3" id="KW-0472">Membrane</keyword>
<dbReference type="Pfam" id="PF00004">
    <property type="entry name" value="AAA"/>
    <property type="match status" value="1"/>
</dbReference>
<dbReference type="AlphaFoldDB" id="A0AAD8M826"/>